<accession>K6W445</accession>
<dbReference type="Gene3D" id="3.20.20.30">
    <property type="entry name" value="Luciferase-like domain"/>
    <property type="match status" value="1"/>
</dbReference>
<proteinExistence type="predicted"/>
<organism evidence="6 7">
    <name type="scientific">Gordonia rhizosphera NBRC 16068</name>
    <dbReference type="NCBI Taxonomy" id="1108045"/>
    <lineage>
        <taxon>Bacteria</taxon>
        <taxon>Bacillati</taxon>
        <taxon>Actinomycetota</taxon>
        <taxon>Actinomycetes</taxon>
        <taxon>Mycobacteriales</taxon>
        <taxon>Gordoniaceae</taxon>
        <taxon>Gordonia</taxon>
    </lineage>
</organism>
<dbReference type="InterPro" id="IPR036661">
    <property type="entry name" value="Luciferase-like_sf"/>
</dbReference>
<dbReference type="EMBL" id="BAHC01000247">
    <property type="protein sequence ID" value="GAB93925.1"/>
    <property type="molecule type" value="Genomic_DNA"/>
</dbReference>
<sequence>MTDVDLRVFIEPQQGATYDDQLRVAQATEALGFDAFFRSDHYLAMGVDGRPGPTDSWLTLAALGRETSTIRLGTLVTSATFRHPGALAIAVAQADQMSGGRVELGLGAGWFEAEHAAYGIPFPSVGERFDRLEESFEIITGLWETPSGRTFDYLGDHYRIANSPALPKPAQSPRPPIIVGGLGKQRTPALAARFADEFNTVFMPVHAAAEQIGRVRAACARAGRRPGTMTFSSALVLCCGRTDAELARRAEAIGRDLGEMREVGAAGTPDEVVEKIEAYREIGARRIYLQVLDLTDLDHLDLVAKEVVPKLIR</sequence>
<keyword evidence="4" id="KW-0503">Monooxygenase</keyword>
<evidence type="ECO:0000313" key="6">
    <source>
        <dbReference type="EMBL" id="GAB93925.1"/>
    </source>
</evidence>
<dbReference type="InterPro" id="IPR050172">
    <property type="entry name" value="SsuD_RutA_monooxygenase"/>
</dbReference>
<evidence type="ECO:0000256" key="1">
    <source>
        <dbReference type="ARBA" id="ARBA00022630"/>
    </source>
</evidence>
<dbReference type="GO" id="GO:0008726">
    <property type="term" value="F:alkanesulfonate monooxygenase activity"/>
    <property type="evidence" value="ECO:0007669"/>
    <property type="project" value="TreeGrafter"/>
</dbReference>
<dbReference type="GO" id="GO:0046306">
    <property type="term" value="P:alkanesulfonate catabolic process"/>
    <property type="evidence" value="ECO:0007669"/>
    <property type="project" value="TreeGrafter"/>
</dbReference>
<evidence type="ECO:0000313" key="7">
    <source>
        <dbReference type="Proteomes" id="UP000008363"/>
    </source>
</evidence>
<reference evidence="6 7" key="1">
    <citation type="submission" date="2012-08" db="EMBL/GenBank/DDBJ databases">
        <title>Whole genome shotgun sequence of Gordonia rhizosphera NBRC 16068.</title>
        <authorList>
            <person name="Takarada H."/>
            <person name="Isaki S."/>
            <person name="Hosoyama A."/>
            <person name="Tsuchikane K."/>
            <person name="Katsumata H."/>
            <person name="Baba S."/>
            <person name="Ohji S."/>
            <person name="Yamazaki S."/>
            <person name="Fujita N."/>
        </authorList>
    </citation>
    <scope>NUCLEOTIDE SEQUENCE [LARGE SCALE GENOMIC DNA]</scope>
    <source>
        <strain evidence="6 7">NBRC 16068</strain>
    </source>
</reference>
<dbReference type="eggNOG" id="COG2141">
    <property type="taxonomic scope" value="Bacteria"/>
</dbReference>
<dbReference type="PANTHER" id="PTHR42847:SF4">
    <property type="entry name" value="ALKANESULFONATE MONOOXYGENASE-RELATED"/>
    <property type="match status" value="1"/>
</dbReference>
<comment type="caution">
    <text evidence="6">The sequence shown here is derived from an EMBL/GenBank/DDBJ whole genome shotgun (WGS) entry which is preliminary data.</text>
</comment>
<name>K6W445_9ACTN</name>
<evidence type="ECO:0000259" key="5">
    <source>
        <dbReference type="Pfam" id="PF00296"/>
    </source>
</evidence>
<dbReference type="STRING" id="1108045.GORHZ_247_00630"/>
<dbReference type="NCBIfam" id="TIGR03560">
    <property type="entry name" value="F420_Rv1855c"/>
    <property type="match status" value="1"/>
</dbReference>
<gene>
    <name evidence="6" type="ORF">GORHZ_247_00630</name>
</gene>
<dbReference type="Pfam" id="PF00296">
    <property type="entry name" value="Bac_luciferase"/>
    <property type="match status" value="1"/>
</dbReference>
<keyword evidence="1" id="KW-0285">Flavoprotein</keyword>
<dbReference type="InterPro" id="IPR011251">
    <property type="entry name" value="Luciferase-like_dom"/>
</dbReference>
<keyword evidence="2" id="KW-0288">FMN</keyword>
<evidence type="ECO:0000256" key="3">
    <source>
        <dbReference type="ARBA" id="ARBA00023002"/>
    </source>
</evidence>
<dbReference type="InterPro" id="IPR019952">
    <property type="entry name" value="F420_OxRdatse_Rv1855c_pred"/>
</dbReference>
<protein>
    <submittedName>
        <fullName evidence="6">Putative oxidoreductase</fullName>
    </submittedName>
</protein>
<dbReference type="PANTHER" id="PTHR42847">
    <property type="entry name" value="ALKANESULFONATE MONOOXYGENASE"/>
    <property type="match status" value="1"/>
</dbReference>
<dbReference type="Proteomes" id="UP000008363">
    <property type="component" value="Unassembled WGS sequence"/>
</dbReference>
<feature type="domain" description="Luciferase-like" evidence="5">
    <location>
        <begin position="11"/>
        <end position="253"/>
    </location>
</feature>
<evidence type="ECO:0000256" key="4">
    <source>
        <dbReference type="ARBA" id="ARBA00023033"/>
    </source>
</evidence>
<dbReference type="SUPFAM" id="SSF51679">
    <property type="entry name" value="Bacterial luciferase-like"/>
    <property type="match status" value="1"/>
</dbReference>
<keyword evidence="7" id="KW-1185">Reference proteome</keyword>
<keyword evidence="3" id="KW-0560">Oxidoreductase</keyword>
<dbReference type="AlphaFoldDB" id="K6W445"/>
<evidence type="ECO:0000256" key="2">
    <source>
        <dbReference type="ARBA" id="ARBA00022643"/>
    </source>
</evidence>